<feature type="compositionally biased region" description="Low complexity" evidence="1">
    <location>
        <begin position="89"/>
        <end position="101"/>
    </location>
</feature>
<protein>
    <submittedName>
        <fullName evidence="2">Uncharacterized protein</fullName>
    </submittedName>
</protein>
<dbReference type="EMBL" id="KQ965773">
    <property type="protein sequence ID" value="KXS13910.1"/>
    <property type="molecule type" value="Genomic_DNA"/>
</dbReference>
<evidence type="ECO:0000313" key="2">
    <source>
        <dbReference type="EMBL" id="KXS13910.1"/>
    </source>
</evidence>
<sequence length="353" mass="34999">MALGDVGAPSAVVAPGHAGAGPTRASSPVRGDGATSARNTSVAPTVANGRESAEELSDEQGSTAQGTSTVGARATTTLPRPAGERRAGLSSSPLSIRPSLSNDGPRLPATSPVLPVGSPNGQVVVRPSFSPSPARPSSVHQARAASFASLVQLAQRGAIGLPSTSSISAPPVVTNGFGRPPVRPSWARPPHAVFMSSPLQSPPGAPGEGSRAPSTTPGSAPLAAAGEGSRAPTTSPTSPVSAPAGISNGGGRPPPVSPSAISTVAAFLDVSESYAQSLVTRYADPSDPDPANTVVARLLERLQKLTEMVTANGVELPGNEEILMALQRSGEDIRGALLELSERGGGDGGAGAG</sequence>
<feature type="region of interest" description="Disordered" evidence="1">
    <location>
        <begin position="1"/>
        <end position="142"/>
    </location>
</feature>
<name>A0A139AAY4_GONPJ</name>
<dbReference type="AlphaFoldDB" id="A0A139AAY4"/>
<proteinExistence type="predicted"/>
<feature type="compositionally biased region" description="Low complexity" evidence="1">
    <location>
        <begin position="123"/>
        <end position="139"/>
    </location>
</feature>
<evidence type="ECO:0000256" key="1">
    <source>
        <dbReference type="SAM" id="MobiDB-lite"/>
    </source>
</evidence>
<evidence type="ECO:0000313" key="3">
    <source>
        <dbReference type="Proteomes" id="UP000070544"/>
    </source>
</evidence>
<accession>A0A139AAY4</accession>
<organism evidence="2 3">
    <name type="scientific">Gonapodya prolifera (strain JEL478)</name>
    <name type="common">Monoblepharis prolifera</name>
    <dbReference type="NCBI Taxonomy" id="1344416"/>
    <lineage>
        <taxon>Eukaryota</taxon>
        <taxon>Fungi</taxon>
        <taxon>Fungi incertae sedis</taxon>
        <taxon>Chytridiomycota</taxon>
        <taxon>Chytridiomycota incertae sedis</taxon>
        <taxon>Monoblepharidomycetes</taxon>
        <taxon>Monoblepharidales</taxon>
        <taxon>Gonapodyaceae</taxon>
        <taxon>Gonapodya</taxon>
    </lineage>
</organism>
<feature type="compositionally biased region" description="Low complexity" evidence="1">
    <location>
        <begin position="1"/>
        <end position="22"/>
    </location>
</feature>
<feature type="compositionally biased region" description="Low complexity" evidence="1">
    <location>
        <begin position="231"/>
        <end position="244"/>
    </location>
</feature>
<reference evidence="2 3" key="1">
    <citation type="journal article" date="2015" name="Genome Biol. Evol.">
        <title>Phylogenomic analyses indicate that early fungi evolved digesting cell walls of algal ancestors of land plants.</title>
        <authorList>
            <person name="Chang Y."/>
            <person name="Wang S."/>
            <person name="Sekimoto S."/>
            <person name="Aerts A.L."/>
            <person name="Choi C."/>
            <person name="Clum A."/>
            <person name="LaButti K.M."/>
            <person name="Lindquist E.A."/>
            <person name="Yee Ngan C."/>
            <person name="Ohm R.A."/>
            <person name="Salamov A.A."/>
            <person name="Grigoriev I.V."/>
            <person name="Spatafora J.W."/>
            <person name="Berbee M.L."/>
        </authorList>
    </citation>
    <scope>NUCLEOTIDE SEQUENCE [LARGE SCALE GENOMIC DNA]</scope>
    <source>
        <strain evidence="2 3">JEL478</strain>
    </source>
</reference>
<keyword evidence="3" id="KW-1185">Reference proteome</keyword>
<feature type="compositionally biased region" description="Polar residues" evidence="1">
    <location>
        <begin position="59"/>
        <end position="78"/>
    </location>
</feature>
<dbReference type="Proteomes" id="UP000070544">
    <property type="component" value="Unassembled WGS sequence"/>
</dbReference>
<feature type="region of interest" description="Disordered" evidence="1">
    <location>
        <begin position="180"/>
        <end position="257"/>
    </location>
</feature>
<gene>
    <name evidence="2" type="ORF">M427DRAFT_33561</name>
</gene>